<dbReference type="Proteomes" id="UP000054248">
    <property type="component" value="Unassembled WGS sequence"/>
</dbReference>
<protein>
    <submittedName>
        <fullName evidence="1">Uncharacterized protein</fullName>
    </submittedName>
</protein>
<dbReference type="HOGENOM" id="CLU_2308147_0_0_1"/>
<organism evidence="1 2">
    <name type="scientific">Tulasnella calospora MUT 4182</name>
    <dbReference type="NCBI Taxonomy" id="1051891"/>
    <lineage>
        <taxon>Eukaryota</taxon>
        <taxon>Fungi</taxon>
        <taxon>Dikarya</taxon>
        <taxon>Basidiomycota</taxon>
        <taxon>Agaricomycotina</taxon>
        <taxon>Agaricomycetes</taxon>
        <taxon>Cantharellales</taxon>
        <taxon>Tulasnellaceae</taxon>
        <taxon>Tulasnella</taxon>
    </lineage>
</organism>
<gene>
    <name evidence="1" type="ORF">M407DRAFT_136138</name>
</gene>
<reference evidence="1 2" key="1">
    <citation type="submission" date="2014-04" db="EMBL/GenBank/DDBJ databases">
        <authorList>
            <consortium name="DOE Joint Genome Institute"/>
            <person name="Kuo A."/>
            <person name="Girlanda M."/>
            <person name="Perotto S."/>
            <person name="Kohler A."/>
            <person name="Nagy L.G."/>
            <person name="Floudas D."/>
            <person name="Copeland A."/>
            <person name="Barry K.W."/>
            <person name="Cichocki N."/>
            <person name="Veneault-Fourrey C."/>
            <person name="LaButti K."/>
            <person name="Lindquist E.A."/>
            <person name="Lipzen A."/>
            <person name="Lundell T."/>
            <person name="Morin E."/>
            <person name="Murat C."/>
            <person name="Sun H."/>
            <person name="Tunlid A."/>
            <person name="Henrissat B."/>
            <person name="Grigoriev I.V."/>
            <person name="Hibbett D.S."/>
            <person name="Martin F."/>
            <person name="Nordberg H.P."/>
            <person name="Cantor M.N."/>
            <person name="Hua S.X."/>
        </authorList>
    </citation>
    <scope>NUCLEOTIDE SEQUENCE [LARGE SCALE GENOMIC DNA]</scope>
    <source>
        <strain evidence="1 2">MUT 4182</strain>
    </source>
</reference>
<name>A0A0C3QTA0_9AGAM</name>
<dbReference type="EMBL" id="KN822964">
    <property type="protein sequence ID" value="KIO31354.1"/>
    <property type="molecule type" value="Genomic_DNA"/>
</dbReference>
<dbReference type="OrthoDB" id="3310823at2759"/>
<evidence type="ECO:0000313" key="2">
    <source>
        <dbReference type="Proteomes" id="UP000054248"/>
    </source>
</evidence>
<reference evidence="2" key="2">
    <citation type="submission" date="2015-01" db="EMBL/GenBank/DDBJ databases">
        <title>Evolutionary Origins and Diversification of the Mycorrhizal Mutualists.</title>
        <authorList>
            <consortium name="DOE Joint Genome Institute"/>
            <consortium name="Mycorrhizal Genomics Consortium"/>
            <person name="Kohler A."/>
            <person name="Kuo A."/>
            <person name="Nagy L.G."/>
            <person name="Floudas D."/>
            <person name="Copeland A."/>
            <person name="Barry K.W."/>
            <person name="Cichocki N."/>
            <person name="Veneault-Fourrey C."/>
            <person name="LaButti K."/>
            <person name="Lindquist E.A."/>
            <person name="Lipzen A."/>
            <person name="Lundell T."/>
            <person name="Morin E."/>
            <person name="Murat C."/>
            <person name="Riley R."/>
            <person name="Ohm R."/>
            <person name="Sun H."/>
            <person name="Tunlid A."/>
            <person name="Henrissat B."/>
            <person name="Grigoriev I.V."/>
            <person name="Hibbett D.S."/>
            <person name="Martin F."/>
        </authorList>
    </citation>
    <scope>NUCLEOTIDE SEQUENCE [LARGE SCALE GENOMIC DNA]</scope>
    <source>
        <strain evidence="2">MUT 4182</strain>
    </source>
</reference>
<sequence>MGETWPALSYLYIVQKFCWFVTKGPGFSREFLSAITRHFSQSFTSLGLCIQPDIRSALPMSPVRFEKLQLLHLQTLFMPKTQRAWPVTSHGFFLARQFSQ</sequence>
<accession>A0A0C3QTA0</accession>
<proteinExistence type="predicted"/>
<dbReference type="AlphaFoldDB" id="A0A0C3QTA0"/>
<keyword evidence="2" id="KW-1185">Reference proteome</keyword>
<evidence type="ECO:0000313" key="1">
    <source>
        <dbReference type="EMBL" id="KIO31354.1"/>
    </source>
</evidence>